<evidence type="ECO:0000256" key="2">
    <source>
        <dbReference type="ARBA" id="ARBA00007991"/>
    </source>
</evidence>
<dbReference type="Pfam" id="PF03810">
    <property type="entry name" value="IBN_N"/>
    <property type="match status" value="1"/>
</dbReference>
<evidence type="ECO:0000313" key="8">
    <source>
        <dbReference type="Proteomes" id="UP000828251"/>
    </source>
</evidence>
<dbReference type="InterPro" id="IPR011989">
    <property type="entry name" value="ARM-like"/>
</dbReference>
<comment type="subcellular location">
    <subcellularLocation>
        <location evidence="1">Nucleus</location>
    </subcellularLocation>
</comment>
<dbReference type="GO" id="GO:0005737">
    <property type="term" value="C:cytoplasm"/>
    <property type="evidence" value="ECO:0007669"/>
    <property type="project" value="TreeGrafter"/>
</dbReference>
<accession>A0A9D3WMN9</accession>
<gene>
    <name evidence="7" type="ORF">J1N35_002506</name>
</gene>
<keyword evidence="3" id="KW-0813">Transport</keyword>
<dbReference type="Pfam" id="PF08389">
    <property type="entry name" value="Xpo1"/>
    <property type="match status" value="1"/>
</dbReference>
<dbReference type="EMBL" id="JAIQCV010000001">
    <property type="protein sequence ID" value="KAH1131128.1"/>
    <property type="molecule type" value="Genomic_DNA"/>
</dbReference>
<dbReference type="PANTHER" id="PTHR12363">
    <property type="entry name" value="TRANSPORTIN 3 AND IMPORTIN 13"/>
    <property type="match status" value="1"/>
</dbReference>
<evidence type="ECO:0000256" key="4">
    <source>
        <dbReference type="ARBA" id="ARBA00022927"/>
    </source>
</evidence>
<dbReference type="SMART" id="SM00913">
    <property type="entry name" value="IBN_N"/>
    <property type="match status" value="1"/>
</dbReference>
<dbReference type="InterPro" id="IPR051345">
    <property type="entry name" value="Importin_beta-like_NTR"/>
</dbReference>
<dbReference type="Proteomes" id="UP000828251">
    <property type="component" value="Unassembled WGS sequence"/>
</dbReference>
<dbReference type="Pfam" id="PF24139">
    <property type="entry name" value="TPR_TNPO3_IPO13_4th"/>
    <property type="match status" value="1"/>
</dbReference>
<name>A0A9D3WMN9_9ROSI</name>
<dbReference type="InterPro" id="IPR001494">
    <property type="entry name" value="Importin-beta_N"/>
</dbReference>
<proteinExistence type="inferred from homology"/>
<dbReference type="InterPro" id="IPR058537">
    <property type="entry name" value="TPR_TNPO3_IPO13_4th"/>
</dbReference>
<dbReference type="Pfam" id="PF24140">
    <property type="entry name" value="TPR_TNPO3_IPO13_3rd"/>
    <property type="match status" value="1"/>
</dbReference>
<dbReference type="SUPFAM" id="SSF48371">
    <property type="entry name" value="ARM repeat"/>
    <property type="match status" value="1"/>
</dbReference>
<feature type="domain" description="Importin N-terminal" evidence="6">
    <location>
        <begin position="29"/>
        <end position="96"/>
    </location>
</feature>
<organism evidence="7 8">
    <name type="scientific">Gossypium stocksii</name>
    <dbReference type="NCBI Taxonomy" id="47602"/>
    <lineage>
        <taxon>Eukaryota</taxon>
        <taxon>Viridiplantae</taxon>
        <taxon>Streptophyta</taxon>
        <taxon>Embryophyta</taxon>
        <taxon>Tracheophyta</taxon>
        <taxon>Spermatophyta</taxon>
        <taxon>Magnoliopsida</taxon>
        <taxon>eudicotyledons</taxon>
        <taxon>Gunneridae</taxon>
        <taxon>Pentapetalae</taxon>
        <taxon>rosids</taxon>
        <taxon>malvids</taxon>
        <taxon>Malvales</taxon>
        <taxon>Malvaceae</taxon>
        <taxon>Malvoideae</taxon>
        <taxon>Gossypium</taxon>
    </lineage>
</organism>
<keyword evidence="8" id="KW-1185">Reference proteome</keyword>
<dbReference type="GO" id="GO:0005634">
    <property type="term" value="C:nucleus"/>
    <property type="evidence" value="ECO:0007669"/>
    <property type="project" value="UniProtKB-SubCell"/>
</dbReference>
<dbReference type="Pfam" id="PF24138">
    <property type="entry name" value="TPR_TNPO3_IPO13_2nd"/>
    <property type="match status" value="1"/>
</dbReference>
<evidence type="ECO:0000259" key="6">
    <source>
        <dbReference type="SMART" id="SM00913"/>
    </source>
</evidence>
<sequence>MQSMELQNTVKEALNALYHYPDDAVRMQADRWLQDFQRTIDAWQVADNLLHDATSNPETLIFCSQTLRSKVQRDFEELPSEAFRQLRDSLNNLLKKFHRGPAIVRTQISIAVAALAVHVPAEDWGDGGIVNWLRDGMNAHPEYIPGFLELLTVLPEEAFNYKIAARPERRRQFEKELTSQMEIALNILTACLSISELKEQVLEAFASWLRLKHGIPGSALATHPLVLTALSSLNCDILSEASVNVVSELIHYTASGSSGGVSVQMPLIQVIVPQVMSLQAQLRDSSKDDEDVKAIARLFADMGDSYVELIATGSNEAMMIVNALLEVASLPEFDIASMTFNFWHNLQVILTKRNFDISFGDEASIEAERNRRLQVFRQSYESLVSLVSSRVQYPDDYQNLSYEDLKEFKQTRYAVADVLTDAASVLGGDTTLQILYMKLVEAVSSCRNEQTEWRPAEASLFCIRAISNYVSVVEANVMPQVMDLLSKLPHQPQLLQTVCLIVGAYSKWLDAAPSGFSKLPLVIDILMSGMRTSEDSAAAAALAFRHICDDCRKKLCAYCKQLFHIYYTAVNGEGSFKGSAEDSLHLVEALSMVITELPPEPAKDALEELCSSVVTPLQVSLFPMGVISNTYFLTVDHIMMHFQEVINQGPEVLEKKHARELTVYIDRFAYIFRYVNHPGAVADAVHRLWPIFKAIFDLRAWDMRTMESLCRACKYAVRTSGRFMGITIGAMLEEIQGLYQQHHQPCFLYLSSEVIKIFGSDPSCASYLKNMIEALFKHTTCLLTSIKEFTRRPDIGDDCFLLASRCIRYCPQLFIPSSIFPALVDCAMIGITVQHREASNSILTFLSDIFDLAKSSKGEQFLSIRDSVIIPRGATITRILVAALTGALPSSRLETVAYALLALTRAYGMQALEWAKESVSLIPLAAVKEVERIRFLQALSDAASGADVNVLMIPVEELSDVCRRNRTVQEIVQGALKPLELNLVPVP</sequence>
<dbReference type="OrthoDB" id="435593at2759"/>
<keyword evidence="5" id="KW-0539">Nucleus</keyword>
<evidence type="ECO:0000256" key="1">
    <source>
        <dbReference type="ARBA" id="ARBA00004123"/>
    </source>
</evidence>
<dbReference type="Gene3D" id="1.25.10.10">
    <property type="entry name" value="Leucine-rich Repeat Variant"/>
    <property type="match status" value="1"/>
</dbReference>
<dbReference type="InterPro" id="IPR016024">
    <property type="entry name" value="ARM-type_fold"/>
</dbReference>
<comment type="caution">
    <text evidence="7">The sequence shown here is derived from an EMBL/GenBank/DDBJ whole genome shotgun (WGS) entry which is preliminary data.</text>
</comment>
<dbReference type="InterPro" id="IPR057942">
    <property type="entry name" value="TPR_TNPO3_IPO13_3rd"/>
</dbReference>
<evidence type="ECO:0000313" key="7">
    <source>
        <dbReference type="EMBL" id="KAH1131128.1"/>
    </source>
</evidence>
<protein>
    <recommendedName>
        <fullName evidence="6">Importin N-terminal domain-containing protein</fullName>
    </recommendedName>
</protein>
<comment type="similarity">
    <text evidence="2">Belongs to the importin beta family.</text>
</comment>
<keyword evidence="4" id="KW-0653">Protein transport</keyword>
<dbReference type="InterPro" id="IPR013598">
    <property type="entry name" value="Exportin-1/Importin-b-like"/>
</dbReference>
<dbReference type="GO" id="GO:0031267">
    <property type="term" value="F:small GTPase binding"/>
    <property type="evidence" value="ECO:0007669"/>
    <property type="project" value="InterPro"/>
</dbReference>
<dbReference type="PANTHER" id="PTHR12363:SF33">
    <property type="entry name" value="IMPORTIN-13"/>
    <property type="match status" value="1"/>
</dbReference>
<dbReference type="AlphaFoldDB" id="A0A9D3WMN9"/>
<reference evidence="7 8" key="1">
    <citation type="journal article" date="2021" name="Plant Biotechnol. J.">
        <title>Multi-omics assisted identification of the key and species-specific regulatory components of drought-tolerant mechanisms in Gossypium stocksii.</title>
        <authorList>
            <person name="Yu D."/>
            <person name="Ke L."/>
            <person name="Zhang D."/>
            <person name="Wu Y."/>
            <person name="Sun Y."/>
            <person name="Mei J."/>
            <person name="Sun J."/>
            <person name="Sun Y."/>
        </authorList>
    </citation>
    <scope>NUCLEOTIDE SEQUENCE [LARGE SCALE GENOMIC DNA]</scope>
    <source>
        <strain evidence="8">cv. E1</strain>
        <tissue evidence="7">Leaf</tissue>
    </source>
</reference>
<evidence type="ECO:0000256" key="5">
    <source>
        <dbReference type="ARBA" id="ARBA00023242"/>
    </source>
</evidence>
<evidence type="ECO:0000256" key="3">
    <source>
        <dbReference type="ARBA" id="ARBA00022448"/>
    </source>
</evidence>
<dbReference type="InterPro" id="IPR057941">
    <property type="entry name" value="TPR_TNPO3_IPO13_2nd"/>
</dbReference>
<dbReference type="GO" id="GO:0006606">
    <property type="term" value="P:protein import into nucleus"/>
    <property type="evidence" value="ECO:0007669"/>
    <property type="project" value="TreeGrafter"/>
</dbReference>